<keyword evidence="6 10" id="KW-0812">Transmembrane</keyword>
<dbReference type="InterPro" id="IPR010052">
    <property type="entry name" value="T2SS_protein-GspI"/>
</dbReference>
<comment type="subcellular location">
    <subcellularLocation>
        <location evidence="1">Cell inner membrane</location>
        <topology evidence="1">Single-pass membrane protein</topology>
    </subcellularLocation>
</comment>
<dbReference type="GO" id="GO:0015628">
    <property type="term" value="P:protein secretion by the type II secretion system"/>
    <property type="evidence" value="ECO:0007669"/>
    <property type="project" value="InterPro"/>
</dbReference>
<dbReference type="GO" id="GO:0005886">
    <property type="term" value="C:plasma membrane"/>
    <property type="evidence" value="ECO:0007669"/>
    <property type="project" value="UniProtKB-SubCell"/>
</dbReference>
<keyword evidence="7 10" id="KW-1133">Transmembrane helix</keyword>
<name>A0A538TMB3_UNCEI</name>
<reference evidence="11 12" key="1">
    <citation type="journal article" date="2019" name="Nat. Microbiol.">
        <title>Mediterranean grassland soil C-N compound turnover is dependent on rainfall and depth, and is mediated by genomically divergent microorganisms.</title>
        <authorList>
            <person name="Diamond S."/>
            <person name="Andeer P.F."/>
            <person name="Li Z."/>
            <person name="Crits-Christoph A."/>
            <person name="Burstein D."/>
            <person name="Anantharaman K."/>
            <person name="Lane K.R."/>
            <person name="Thomas B.C."/>
            <person name="Pan C."/>
            <person name="Northen T.R."/>
            <person name="Banfield J.F."/>
        </authorList>
    </citation>
    <scope>NUCLEOTIDE SEQUENCE [LARGE SCALE GENOMIC DNA]</scope>
    <source>
        <strain evidence="11">WS_9</strain>
    </source>
</reference>
<evidence type="ECO:0000256" key="7">
    <source>
        <dbReference type="ARBA" id="ARBA00022989"/>
    </source>
</evidence>
<dbReference type="InterPro" id="IPR012902">
    <property type="entry name" value="N_methyl_site"/>
</dbReference>
<dbReference type="PANTHER" id="PTHR38779:SF2">
    <property type="entry name" value="TYPE II SECRETION SYSTEM PROTEIN I-RELATED"/>
    <property type="match status" value="1"/>
</dbReference>
<evidence type="ECO:0000256" key="4">
    <source>
        <dbReference type="ARBA" id="ARBA00022481"/>
    </source>
</evidence>
<keyword evidence="3" id="KW-1003">Cell membrane</keyword>
<protein>
    <submittedName>
        <fullName evidence="11">Prepilin-type N-terminal cleavage/methylation domain-containing protein</fullName>
    </submittedName>
</protein>
<organism evidence="11 12">
    <name type="scientific">Eiseniibacteriota bacterium</name>
    <dbReference type="NCBI Taxonomy" id="2212470"/>
    <lineage>
        <taxon>Bacteria</taxon>
        <taxon>Candidatus Eiseniibacteriota</taxon>
    </lineage>
</organism>
<evidence type="ECO:0000256" key="2">
    <source>
        <dbReference type="ARBA" id="ARBA00008358"/>
    </source>
</evidence>
<evidence type="ECO:0000256" key="3">
    <source>
        <dbReference type="ARBA" id="ARBA00022475"/>
    </source>
</evidence>
<dbReference type="EMBL" id="VBOZ01000017">
    <property type="protein sequence ID" value="TMQ64763.1"/>
    <property type="molecule type" value="Genomic_DNA"/>
</dbReference>
<evidence type="ECO:0000256" key="9">
    <source>
        <dbReference type="SAM" id="MobiDB-lite"/>
    </source>
</evidence>
<sequence length="129" mass="13714">MTRRAQSGFTLVEVLVALMVFVIGILSIAAMMPSGSRSVNRSGDETRASELASARAERLLSTSYADPDLTAGSHPDPANPYDGKYYVSWSVQNDQPMAQCKRATVDVRWPTALSAPGASVVIVVPRSGG</sequence>
<evidence type="ECO:0000256" key="8">
    <source>
        <dbReference type="ARBA" id="ARBA00023136"/>
    </source>
</evidence>
<evidence type="ECO:0000256" key="6">
    <source>
        <dbReference type="ARBA" id="ARBA00022692"/>
    </source>
</evidence>
<feature type="region of interest" description="Disordered" evidence="9">
    <location>
        <begin position="34"/>
        <end position="53"/>
    </location>
</feature>
<evidence type="ECO:0000256" key="10">
    <source>
        <dbReference type="SAM" id="Phobius"/>
    </source>
</evidence>
<keyword evidence="5" id="KW-0997">Cell inner membrane</keyword>
<proteinExistence type="inferred from homology"/>
<dbReference type="Pfam" id="PF07963">
    <property type="entry name" value="N_methyl"/>
    <property type="match status" value="1"/>
</dbReference>
<dbReference type="GO" id="GO:0015627">
    <property type="term" value="C:type II protein secretion system complex"/>
    <property type="evidence" value="ECO:0007669"/>
    <property type="project" value="InterPro"/>
</dbReference>
<evidence type="ECO:0000313" key="12">
    <source>
        <dbReference type="Proteomes" id="UP000317691"/>
    </source>
</evidence>
<feature type="transmembrane region" description="Helical" evidence="10">
    <location>
        <begin position="12"/>
        <end position="32"/>
    </location>
</feature>
<dbReference type="NCBIfam" id="TIGR02532">
    <property type="entry name" value="IV_pilin_GFxxxE"/>
    <property type="match status" value="1"/>
</dbReference>
<evidence type="ECO:0000313" key="11">
    <source>
        <dbReference type="EMBL" id="TMQ64763.1"/>
    </source>
</evidence>
<gene>
    <name evidence="11" type="ORF">E6K79_06925</name>
</gene>
<dbReference type="PROSITE" id="PS00409">
    <property type="entry name" value="PROKAR_NTER_METHYL"/>
    <property type="match status" value="1"/>
</dbReference>
<comment type="caution">
    <text evidence="11">The sequence shown here is derived from an EMBL/GenBank/DDBJ whole genome shotgun (WGS) entry which is preliminary data.</text>
</comment>
<dbReference type="AlphaFoldDB" id="A0A538TMB3"/>
<comment type="similarity">
    <text evidence="2">Belongs to the GSP I family.</text>
</comment>
<dbReference type="Proteomes" id="UP000317691">
    <property type="component" value="Unassembled WGS sequence"/>
</dbReference>
<keyword evidence="4" id="KW-0488">Methylation</keyword>
<evidence type="ECO:0000256" key="1">
    <source>
        <dbReference type="ARBA" id="ARBA00004377"/>
    </source>
</evidence>
<accession>A0A538TMB3</accession>
<dbReference type="PANTHER" id="PTHR38779">
    <property type="entry name" value="TYPE II SECRETION SYSTEM PROTEIN I-RELATED"/>
    <property type="match status" value="1"/>
</dbReference>
<keyword evidence="8 10" id="KW-0472">Membrane</keyword>
<evidence type="ECO:0000256" key="5">
    <source>
        <dbReference type="ARBA" id="ARBA00022519"/>
    </source>
</evidence>